<dbReference type="EMBL" id="QJNU01000228">
    <property type="protein sequence ID" value="RYP04083.1"/>
    <property type="molecule type" value="Genomic_DNA"/>
</dbReference>
<dbReference type="InterPro" id="IPR002347">
    <property type="entry name" value="SDR_fam"/>
</dbReference>
<comment type="caution">
    <text evidence="3">The sequence shown here is derived from an EMBL/GenBank/DDBJ whole genome shotgun (WGS) entry which is preliminary data.</text>
</comment>
<accession>A0A4Q4TFM2</accession>
<evidence type="ECO:0000256" key="2">
    <source>
        <dbReference type="ARBA" id="ARBA00023002"/>
    </source>
</evidence>
<dbReference type="STRING" id="155417.A0A4Q4TFM2"/>
<dbReference type="SUPFAM" id="SSF51735">
    <property type="entry name" value="NAD(P)-binding Rossmann-fold domains"/>
    <property type="match status" value="1"/>
</dbReference>
<proteinExistence type="inferred from homology"/>
<sequence>MTNVDLLKERSSPACLEVTIGAGPGIGRAVTSLFASKRYNNVALIGRRADQLSIEKSAIEEAVGPQAKVKIYALDVVDSAALSKALENIEAELGKPGCIFYNAARVLPSELLTHAVEDMEYDFKINVSALYVCAQRVIPRLLQLAKSETEAMPALIVTSSMLPLNPIPQLFALSLVKAAQRNLMQSLSMAYASQGIHVGLINVGGPVSPTDKVWNPTNIAAKAWEWFAQSKEKPTFEVMI</sequence>
<dbReference type="CDD" id="cd05233">
    <property type="entry name" value="SDR_c"/>
    <property type="match status" value="1"/>
</dbReference>
<gene>
    <name evidence="3" type="ORF">DL764_004677</name>
</gene>
<dbReference type="Proteomes" id="UP000293360">
    <property type="component" value="Unassembled WGS sequence"/>
</dbReference>
<dbReference type="InterPro" id="IPR036291">
    <property type="entry name" value="NAD(P)-bd_dom_sf"/>
</dbReference>
<name>A0A4Q4TFM2_9PEZI</name>
<evidence type="ECO:0000313" key="3">
    <source>
        <dbReference type="EMBL" id="RYP04083.1"/>
    </source>
</evidence>
<dbReference type="AlphaFoldDB" id="A0A4Q4TFM2"/>
<evidence type="ECO:0000313" key="4">
    <source>
        <dbReference type="Proteomes" id="UP000293360"/>
    </source>
</evidence>
<evidence type="ECO:0000256" key="1">
    <source>
        <dbReference type="ARBA" id="ARBA00006484"/>
    </source>
</evidence>
<dbReference type="GO" id="GO:0016491">
    <property type="term" value="F:oxidoreductase activity"/>
    <property type="evidence" value="ECO:0007669"/>
    <property type="project" value="UniProtKB-KW"/>
</dbReference>
<organism evidence="3 4">
    <name type="scientific">Monosporascus ibericus</name>
    <dbReference type="NCBI Taxonomy" id="155417"/>
    <lineage>
        <taxon>Eukaryota</taxon>
        <taxon>Fungi</taxon>
        <taxon>Dikarya</taxon>
        <taxon>Ascomycota</taxon>
        <taxon>Pezizomycotina</taxon>
        <taxon>Sordariomycetes</taxon>
        <taxon>Xylariomycetidae</taxon>
        <taxon>Xylariales</taxon>
        <taxon>Xylariales incertae sedis</taxon>
        <taxon>Monosporascus</taxon>
    </lineage>
</organism>
<evidence type="ECO:0008006" key="5">
    <source>
        <dbReference type="Google" id="ProtNLM"/>
    </source>
</evidence>
<protein>
    <recommendedName>
        <fullName evidence="5">Ketoreductase (KR) domain-containing protein</fullName>
    </recommendedName>
</protein>
<dbReference type="PANTHER" id="PTHR43669">
    <property type="entry name" value="5-KETO-D-GLUCONATE 5-REDUCTASE"/>
    <property type="match status" value="1"/>
</dbReference>
<comment type="similarity">
    <text evidence="1">Belongs to the short-chain dehydrogenases/reductases (SDR) family.</text>
</comment>
<dbReference type="PANTHER" id="PTHR43669:SF3">
    <property type="entry name" value="ALCOHOL DEHYDROGENASE, PUTATIVE (AFU_ORTHOLOGUE AFUA_3G03445)-RELATED"/>
    <property type="match status" value="1"/>
</dbReference>
<dbReference type="Gene3D" id="3.40.50.720">
    <property type="entry name" value="NAD(P)-binding Rossmann-like Domain"/>
    <property type="match status" value="1"/>
</dbReference>
<keyword evidence="4" id="KW-1185">Reference proteome</keyword>
<dbReference type="OrthoDB" id="5336600at2759"/>
<dbReference type="Pfam" id="PF00106">
    <property type="entry name" value="adh_short"/>
    <property type="match status" value="1"/>
</dbReference>
<keyword evidence="2" id="KW-0560">Oxidoreductase</keyword>
<reference evidence="3 4" key="1">
    <citation type="submission" date="2018-06" db="EMBL/GenBank/DDBJ databases">
        <title>Complete Genomes of Monosporascus.</title>
        <authorList>
            <person name="Robinson A.J."/>
            <person name="Natvig D.O."/>
        </authorList>
    </citation>
    <scope>NUCLEOTIDE SEQUENCE [LARGE SCALE GENOMIC DNA]</scope>
    <source>
        <strain evidence="3 4">CBS 110550</strain>
    </source>
</reference>